<proteinExistence type="predicted"/>
<keyword evidence="1" id="KW-0472">Membrane</keyword>
<dbReference type="NCBIfam" id="TIGR02206">
    <property type="entry name" value="intg_mem_TP0381"/>
    <property type="match status" value="1"/>
</dbReference>
<name>A0A4V5LSW1_9BACL</name>
<evidence type="ECO:0000313" key="3">
    <source>
        <dbReference type="Proteomes" id="UP000309673"/>
    </source>
</evidence>
<feature type="transmembrane region" description="Helical" evidence="1">
    <location>
        <begin position="154"/>
        <end position="170"/>
    </location>
</feature>
<organism evidence="2 3">
    <name type="scientific">Cohnella pontilimi</name>
    <dbReference type="NCBI Taxonomy" id="2564100"/>
    <lineage>
        <taxon>Bacteria</taxon>
        <taxon>Bacillati</taxon>
        <taxon>Bacillota</taxon>
        <taxon>Bacilli</taxon>
        <taxon>Bacillales</taxon>
        <taxon>Paenibacillaceae</taxon>
        <taxon>Cohnella</taxon>
    </lineage>
</organism>
<keyword evidence="3" id="KW-1185">Reference proteome</keyword>
<protein>
    <submittedName>
        <fullName evidence="2">TIGR02206 family membrane protein</fullName>
    </submittedName>
</protein>
<keyword evidence="1" id="KW-1133">Transmembrane helix</keyword>
<dbReference type="OrthoDB" id="9813172at2"/>
<dbReference type="EMBL" id="SUPK01000001">
    <property type="protein sequence ID" value="TJY44499.1"/>
    <property type="molecule type" value="Genomic_DNA"/>
</dbReference>
<sequence>MAFVPFTAAHWAGIVFAIAAAALIIGFRNLIRVEARDRKLRLSLAAILIGTELSLYTWYGVTDNWGLHALPFQLCTITLWVSAITLITRCRKLYDIAFFLGILGATQALLTPNLDETFPNFRYFHFFIAHAAIVGAGVYMAVIDGYRPNLRSVWRAWGWLNGFALAAGIANKATGENFMFVARKPDTASLLDLLPPWPWYLLELEIIALALCMLLLGIARFSGRVFGKRNTQIEVYGEDVVK</sequence>
<feature type="transmembrane region" description="Helical" evidence="1">
    <location>
        <begin position="123"/>
        <end position="142"/>
    </location>
</feature>
<evidence type="ECO:0000313" key="2">
    <source>
        <dbReference type="EMBL" id="TJY44499.1"/>
    </source>
</evidence>
<reference evidence="2 3" key="1">
    <citation type="submission" date="2019-04" db="EMBL/GenBank/DDBJ databases">
        <title>Cohnella sp. nov., isolated from soil.</title>
        <authorList>
            <person name="Kim W."/>
        </authorList>
    </citation>
    <scope>NUCLEOTIDE SEQUENCE [LARGE SCALE GENOMIC DNA]</scope>
    <source>
        <strain evidence="2 3">CAU 1483</strain>
    </source>
</reference>
<gene>
    <name evidence="2" type="ORF">E5161_03730</name>
</gene>
<feature type="transmembrane region" description="Helical" evidence="1">
    <location>
        <begin position="93"/>
        <end position="111"/>
    </location>
</feature>
<comment type="caution">
    <text evidence="2">The sequence shown here is derived from an EMBL/GenBank/DDBJ whole genome shotgun (WGS) entry which is preliminary data.</text>
</comment>
<dbReference type="AlphaFoldDB" id="A0A4V5LSW1"/>
<feature type="transmembrane region" description="Helical" evidence="1">
    <location>
        <begin position="65"/>
        <end position="86"/>
    </location>
</feature>
<dbReference type="Proteomes" id="UP000309673">
    <property type="component" value="Unassembled WGS sequence"/>
</dbReference>
<feature type="transmembrane region" description="Helical" evidence="1">
    <location>
        <begin position="199"/>
        <end position="219"/>
    </location>
</feature>
<dbReference type="InterPro" id="IPR011737">
    <property type="entry name" value="CHP02206_TP0381"/>
</dbReference>
<accession>A0A4V5LSW1</accession>
<dbReference type="RefSeq" id="WP_136776308.1">
    <property type="nucleotide sequence ID" value="NZ_SUPK01000001.1"/>
</dbReference>
<dbReference type="Pfam" id="PF14808">
    <property type="entry name" value="TMEM164"/>
    <property type="match status" value="1"/>
</dbReference>
<evidence type="ECO:0000256" key="1">
    <source>
        <dbReference type="SAM" id="Phobius"/>
    </source>
</evidence>
<feature type="transmembrane region" description="Helical" evidence="1">
    <location>
        <begin position="40"/>
        <end position="59"/>
    </location>
</feature>
<keyword evidence="1" id="KW-0812">Transmembrane</keyword>
<feature type="transmembrane region" description="Helical" evidence="1">
    <location>
        <begin position="6"/>
        <end position="28"/>
    </location>
</feature>